<feature type="transmembrane region" description="Helical" evidence="3">
    <location>
        <begin position="174"/>
        <end position="193"/>
    </location>
</feature>
<sequence length="215" mass="23840">MSDVAAVSAGNNYEVGQMIAEAMSKVGRKGVMTLEEGKSSENNLYVVEGMQFDRDYISHYFVTDSEKMTVEFENFKGVLKIAALKAPGFGERKSQYFDDIAILTGATVIREEVVLSLDKAESEVLGHAAKVVFTKEVTTIVGKESTQDVVNKSFSDPKPYREHDYEKEKLNERIAKLFVGVAVIQVFAFLIAWKISYSKGSFRQTTVASSMLSGM</sequence>
<protein>
    <submittedName>
        <fullName evidence="4">Uncharacterized protein</fullName>
    </submittedName>
</protein>
<keyword evidence="2" id="KW-0143">Chaperone</keyword>
<evidence type="ECO:0000313" key="4">
    <source>
        <dbReference type="EMBL" id="KAF6161287.1"/>
    </source>
</evidence>
<dbReference type="InterPro" id="IPR027409">
    <property type="entry name" value="GroEL-like_apical_dom_sf"/>
</dbReference>
<dbReference type="AlphaFoldDB" id="A0A7J7N2E2"/>
<dbReference type="Proteomes" id="UP000541444">
    <property type="component" value="Unassembled WGS sequence"/>
</dbReference>
<dbReference type="PANTHER" id="PTHR45633">
    <property type="entry name" value="60 KDA HEAT SHOCK PROTEIN, MITOCHONDRIAL"/>
    <property type="match status" value="1"/>
</dbReference>
<evidence type="ECO:0000313" key="5">
    <source>
        <dbReference type="Proteomes" id="UP000541444"/>
    </source>
</evidence>
<evidence type="ECO:0000256" key="3">
    <source>
        <dbReference type="SAM" id="Phobius"/>
    </source>
</evidence>
<gene>
    <name evidence="4" type="ORF">GIB67_009174</name>
</gene>
<dbReference type="InterPro" id="IPR001844">
    <property type="entry name" value="Cpn60/GroEL"/>
</dbReference>
<name>A0A7J7N2E2_9MAGN</name>
<comment type="caution">
    <text evidence="4">The sequence shown here is derived from an EMBL/GenBank/DDBJ whole genome shotgun (WGS) entry which is preliminary data.</text>
</comment>
<dbReference type="GO" id="GO:0140662">
    <property type="term" value="F:ATP-dependent protein folding chaperone"/>
    <property type="evidence" value="ECO:0007669"/>
    <property type="project" value="InterPro"/>
</dbReference>
<reference evidence="4 5" key="1">
    <citation type="journal article" date="2020" name="IScience">
        <title>Genome Sequencing of the Endangered Kingdonia uniflora (Circaeasteraceae, Ranunculales) Reveals Potential Mechanisms of Evolutionary Specialization.</title>
        <authorList>
            <person name="Sun Y."/>
            <person name="Deng T."/>
            <person name="Zhang A."/>
            <person name="Moore M.J."/>
            <person name="Landis J.B."/>
            <person name="Lin N."/>
            <person name="Zhang H."/>
            <person name="Zhang X."/>
            <person name="Huang J."/>
            <person name="Zhang X."/>
            <person name="Sun H."/>
            <person name="Wang H."/>
        </authorList>
    </citation>
    <scope>NUCLEOTIDE SEQUENCE [LARGE SCALE GENOMIC DNA]</scope>
    <source>
        <strain evidence="4">TB1705</strain>
        <tissue evidence="4">Leaf</tissue>
    </source>
</reference>
<comment type="similarity">
    <text evidence="1">Belongs to the chaperonin (HSP60) family.</text>
</comment>
<dbReference type="OrthoDB" id="1714907at2759"/>
<organism evidence="4 5">
    <name type="scientific">Kingdonia uniflora</name>
    <dbReference type="NCBI Taxonomy" id="39325"/>
    <lineage>
        <taxon>Eukaryota</taxon>
        <taxon>Viridiplantae</taxon>
        <taxon>Streptophyta</taxon>
        <taxon>Embryophyta</taxon>
        <taxon>Tracheophyta</taxon>
        <taxon>Spermatophyta</taxon>
        <taxon>Magnoliopsida</taxon>
        <taxon>Ranunculales</taxon>
        <taxon>Circaeasteraceae</taxon>
        <taxon>Kingdonia</taxon>
    </lineage>
</organism>
<keyword evidence="3" id="KW-1133">Transmembrane helix</keyword>
<accession>A0A7J7N2E2</accession>
<keyword evidence="3" id="KW-0472">Membrane</keyword>
<dbReference type="GO" id="GO:0042026">
    <property type="term" value="P:protein refolding"/>
    <property type="evidence" value="ECO:0007669"/>
    <property type="project" value="InterPro"/>
</dbReference>
<dbReference type="Gene3D" id="3.50.7.10">
    <property type="entry name" value="GroEL"/>
    <property type="match status" value="2"/>
</dbReference>
<keyword evidence="5" id="KW-1185">Reference proteome</keyword>
<evidence type="ECO:0000256" key="1">
    <source>
        <dbReference type="ARBA" id="ARBA00006607"/>
    </source>
</evidence>
<dbReference type="Gene3D" id="3.30.260.10">
    <property type="entry name" value="TCP-1-like chaperonin intermediate domain"/>
    <property type="match status" value="1"/>
</dbReference>
<dbReference type="SUPFAM" id="SSF54849">
    <property type="entry name" value="GroEL-intermediate domain like"/>
    <property type="match status" value="1"/>
</dbReference>
<dbReference type="InterPro" id="IPR027410">
    <property type="entry name" value="TCP-1-like_intermed_sf"/>
</dbReference>
<keyword evidence="3" id="KW-0812">Transmembrane</keyword>
<dbReference type="EMBL" id="JACGCM010001135">
    <property type="protein sequence ID" value="KAF6161287.1"/>
    <property type="molecule type" value="Genomic_DNA"/>
</dbReference>
<dbReference type="SUPFAM" id="SSF52029">
    <property type="entry name" value="GroEL apical domain-like"/>
    <property type="match status" value="1"/>
</dbReference>
<proteinExistence type="inferred from homology"/>
<evidence type="ECO:0000256" key="2">
    <source>
        <dbReference type="ARBA" id="ARBA00023186"/>
    </source>
</evidence>